<evidence type="ECO:0000313" key="3">
    <source>
        <dbReference type="EMBL" id="WXK76863.1"/>
    </source>
</evidence>
<feature type="region of interest" description="Disordered" evidence="1">
    <location>
        <begin position="153"/>
        <end position="175"/>
    </location>
</feature>
<evidence type="ECO:0000256" key="2">
    <source>
        <dbReference type="SAM" id="Phobius"/>
    </source>
</evidence>
<dbReference type="NCBIfam" id="NF038083">
    <property type="entry name" value="CU044_5270_fam"/>
    <property type="match status" value="1"/>
</dbReference>
<keyword evidence="2" id="KW-1133">Transmembrane helix</keyword>
<proteinExistence type="predicted"/>
<feature type="transmembrane region" description="Helical" evidence="2">
    <location>
        <begin position="50"/>
        <end position="69"/>
    </location>
</feature>
<sequence length="350" mass="37319">MSDELGLLRAADPVRADEGPWRDRPLHARAERDLNRLLHSRRTRRAGRRLVLRAEAAVLALFAILAFTLSDAGSSRAAAAPAALVPHSDATPVSLDALARRAEARARTAGAADGPRRGSHLQTWYMSMESGPDAAPPVTVPEERITRWNTDGSSSELVVATDPRHPGRPVIHDANGHWRTVSDGEVLHRKTYPAGSAAQHSGLAARTRPPTDPVALREHLASLYGGAGGPSRASGAAREGGAATTPQLLLALDSFRQEWTPGPRETAAIVRMLADAGGLRPAGAVTDRLGRRGQAYVYDGPDGASNATRQMVILDPRSGGLMGLEVTFTKDLPDFRISSGQVMSYVAWMP</sequence>
<keyword evidence="2" id="KW-0812">Transmembrane</keyword>
<gene>
    <name evidence="3" type="ORF">WAB15_13125</name>
</gene>
<keyword evidence="4" id="KW-1185">Reference proteome</keyword>
<accession>A0ABZ2QNT6</accession>
<evidence type="ECO:0000256" key="1">
    <source>
        <dbReference type="SAM" id="MobiDB-lite"/>
    </source>
</evidence>
<keyword evidence="2" id="KW-0472">Membrane</keyword>
<protein>
    <submittedName>
        <fullName evidence="3">CU044_5270 family protein</fullName>
    </submittedName>
</protein>
<name>A0ABZ2QNT6_9ACTN</name>
<dbReference type="Proteomes" id="UP001626628">
    <property type="component" value="Chromosome"/>
</dbReference>
<reference evidence="3 4" key="1">
    <citation type="submission" date="2024-03" db="EMBL/GenBank/DDBJ databases">
        <title>The complete genome of Streptomyces sirii sp.nov.</title>
        <authorList>
            <person name="Zakalyukina Y.V."/>
            <person name="Belik A.R."/>
            <person name="Biryukov M.V."/>
            <person name="Baturina O.A."/>
            <person name="Kabilov M.R."/>
        </authorList>
    </citation>
    <scope>NUCLEOTIDE SEQUENCE [LARGE SCALE GENOMIC DNA]</scope>
    <source>
        <strain evidence="3 4">BP-8</strain>
    </source>
</reference>
<feature type="compositionally biased region" description="Basic and acidic residues" evidence="1">
    <location>
        <begin position="162"/>
        <end position="175"/>
    </location>
</feature>
<dbReference type="RefSeq" id="WP_407286329.1">
    <property type="nucleotide sequence ID" value="NZ_CP147982.1"/>
</dbReference>
<dbReference type="InterPro" id="IPR047789">
    <property type="entry name" value="CU044_5270-like"/>
</dbReference>
<evidence type="ECO:0000313" key="4">
    <source>
        <dbReference type="Proteomes" id="UP001626628"/>
    </source>
</evidence>
<dbReference type="EMBL" id="CP147982">
    <property type="protein sequence ID" value="WXK76863.1"/>
    <property type="molecule type" value="Genomic_DNA"/>
</dbReference>
<organism evidence="3 4">
    <name type="scientific">Streptomyces sirii</name>
    <dbReference type="NCBI Taxonomy" id="3127701"/>
    <lineage>
        <taxon>Bacteria</taxon>
        <taxon>Bacillati</taxon>
        <taxon>Actinomycetota</taxon>
        <taxon>Actinomycetes</taxon>
        <taxon>Kitasatosporales</taxon>
        <taxon>Streptomycetaceae</taxon>
        <taxon>Streptomyces</taxon>
    </lineage>
</organism>